<dbReference type="Proteomes" id="UP001281003">
    <property type="component" value="Unassembled WGS sequence"/>
</dbReference>
<name>A0AAE0UFU9_SORBR</name>
<keyword evidence="3" id="KW-1185">Reference proteome</keyword>
<protein>
    <submittedName>
        <fullName evidence="2">Uncharacterized protein</fullName>
    </submittedName>
</protein>
<reference evidence="2" key="2">
    <citation type="submission" date="2023-07" db="EMBL/GenBank/DDBJ databases">
        <authorList>
            <consortium name="Lawrence Berkeley National Laboratory"/>
            <person name="Haridas S."/>
            <person name="Hensen N."/>
            <person name="Bonometti L."/>
            <person name="Westerberg I."/>
            <person name="Brannstrom I.O."/>
            <person name="Guillou S."/>
            <person name="Cros-Aarteil S."/>
            <person name="Calhoun S."/>
            <person name="Kuo A."/>
            <person name="Mondo S."/>
            <person name="Pangilinan J."/>
            <person name="Riley R."/>
            <person name="LaButti K."/>
            <person name="Andreopoulos B."/>
            <person name="Lipzen A."/>
            <person name="Chen C."/>
            <person name="Yanf M."/>
            <person name="Daum C."/>
            <person name="Ng V."/>
            <person name="Clum A."/>
            <person name="Steindorff A."/>
            <person name="Ohm R."/>
            <person name="Martin F."/>
            <person name="Silar P."/>
            <person name="Natvig D."/>
            <person name="Lalanne C."/>
            <person name="Gautier V."/>
            <person name="Ament-velasquez S.L."/>
            <person name="Kruys A."/>
            <person name="Hutchinson M.I."/>
            <person name="Powell A.J."/>
            <person name="Barry K."/>
            <person name="Miller A.N."/>
            <person name="Grigoriev I.V."/>
            <person name="Debuchy R."/>
            <person name="Gladieux P."/>
            <person name="Thoren M.H."/>
            <person name="Johannesson H."/>
        </authorList>
    </citation>
    <scope>NUCLEOTIDE SEQUENCE</scope>
    <source>
        <strain evidence="2">FGSC 1904</strain>
    </source>
</reference>
<dbReference type="AlphaFoldDB" id="A0AAE0UFU9"/>
<evidence type="ECO:0000256" key="1">
    <source>
        <dbReference type="SAM" id="SignalP"/>
    </source>
</evidence>
<accession>A0AAE0UFU9</accession>
<proteinExistence type="predicted"/>
<evidence type="ECO:0000313" key="3">
    <source>
        <dbReference type="Proteomes" id="UP001281003"/>
    </source>
</evidence>
<feature type="signal peptide" evidence="1">
    <location>
        <begin position="1"/>
        <end position="17"/>
    </location>
</feature>
<gene>
    <name evidence="2" type="ORF">B0T20DRAFT_398414</name>
</gene>
<sequence length="155" mass="17103">MHTQSIAIALHLPFFLSFPLHAPPFTIPPLPARSLARPPGNLRSKSSPTTDLRKWFAMAHQRAWYGYPGLVDKAIDSQLTSPCCFPPSRRAITSITAWKANFISVRGIEDAKPCSLSRPFFNVLEVRLIGGGRLGCGSRCKGGRHWALTSIHLRG</sequence>
<reference evidence="2" key="1">
    <citation type="journal article" date="2023" name="Mol. Phylogenet. Evol.">
        <title>Genome-scale phylogeny and comparative genomics of the fungal order Sordariales.</title>
        <authorList>
            <person name="Hensen N."/>
            <person name="Bonometti L."/>
            <person name="Westerberg I."/>
            <person name="Brannstrom I.O."/>
            <person name="Guillou S."/>
            <person name="Cros-Aarteil S."/>
            <person name="Calhoun S."/>
            <person name="Haridas S."/>
            <person name="Kuo A."/>
            <person name="Mondo S."/>
            <person name="Pangilinan J."/>
            <person name="Riley R."/>
            <person name="LaButti K."/>
            <person name="Andreopoulos B."/>
            <person name="Lipzen A."/>
            <person name="Chen C."/>
            <person name="Yan M."/>
            <person name="Daum C."/>
            <person name="Ng V."/>
            <person name="Clum A."/>
            <person name="Steindorff A."/>
            <person name="Ohm R.A."/>
            <person name="Martin F."/>
            <person name="Silar P."/>
            <person name="Natvig D.O."/>
            <person name="Lalanne C."/>
            <person name="Gautier V."/>
            <person name="Ament-Velasquez S.L."/>
            <person name="Kruys A."/>
            <person name="Hutchinson M.I."/>
            <person name="Powell A.J."/>
            <person name="Barry K."/>
            <person name="Miller A.N."/>
            <person name="Grigoriev I.V."/>
            <person name="Debuchy R."/>
            <person name="Gladieux P."/>
            <person name="Hiltunen Thoren M."/>
            <person name="Johannesson H."/>
        </authorList>
    </citation>
    <scope>NUCLEOTIDE SEQUENCE</scope>
    <source>
        <strain evidence="2">FGSC 1904</strain>
    </source>
</reference>
<feature type="chain" id="PRO_5042136522" evidence="1">
    <location>
        <begin position="18"/>
        <end position="155"/>
    </location>
</feature>
<organism evidence="2 3">
    <name type="scientific">Sordaria brevicollis</name>
    <dbReference type="NCBI Taxonomy" id="83679"/>
    <lineage>
        <taxon>Eukaryota</taxon>
        <taxon>Fungi</taxon>
        <taxon>Dikarya</taxon>
        <taxon>Ascomycota</taxon>
        <taxon>Pezizomycotina</taxon>
        <taxon>Sordariomycetes</taxon>
        <taxon>Sordariomycetidae</taxon>
        <taxon>Sordariales</taxon>
        <taxon>Sordariaceae</taxon>
        <taxon>Sordaria</taxon>
    </lineage>
</organism>
<keyword evidence="1" id="KW-0732">Signal</keyword>
<dbReference type="EMBL" id="JAUTDP010000001">
    <property type="protein sequence ID" value="KAK3402488.1"/>
    <property type="molecule type" value="Genomic_DNA"/>
</dbReference>
<comment type="caution">
    <text evidence="2">The sequence shown here is derived from an EMBL/GenBank/DDBJ whole genome shotgun (WGS) entry which is preliminary data.</text>
</comment>
<evidence type="ECO:0000313" key="2">
    <source>
        <dbReference type="EMBL" id="KAK3402488.1"/>
    </source>
</evidence>